<organism evidence="6">
    <name type="scientific">Phallusia mammillata</name>
    <dbReference type="NCBI Taxonomy" id="59560"/>
    <lineage>
        <taxon>Eukaryota</taxon>
        <taxon>Metazoa</taxon>
        <taxon>Chordata</taxon>
        <taxon>Tunicata</taxon>
        <taxon>Ascidiacea</taxon>
        <taxon>Phlebobranchia</taxon>
        <taxon>Ascidiidae</taxon>
        <taxon>Phallusia</taxon>
    </lineage>
</organism>
<evidence type="ECO:0000259" key="4">
    <source>
        <dbReference type="PROSITE" id="PS50234"/>
    </source>
</evidence>
<dbReference type="InterPro" id="IPR035976">
    <property type="entry name" value="Sushi/SCR/CCP_sf"/>
</dbReference>
<feature type="signal peptide" evidence="3">
    <location>
        <begin position="1"/>
        <end position="23"/>
    </location>
</feature>
<comment type="caution">
    <text evidence="2">Lacks conserved residue(s) required for the propagation of feature annotation.</text>
</comment>
<dbReference type="CDD" id="cd23539">
    <property type="entry name" value="TFP_LU_ECD_CinHb4_like"/>
    <property type="match status" value="1"/>
</dbReference>
<keyword evidence="2" id="KW-0768">Sushi</keyword>
<dbReference type="SMART" id="SM00032">
    <property type="entry name" value="CCP"/>
    <property type="match status" value="1"/>
</dbReference>
<proteinExistence type="evidence at transcript level"/>
<dbReference type="InterPro" id="IPR050525">
    <property type="entry name" value="ECM_Assembly_Org"/>
</dbReference>
<keyword evidence="3" id="KW-0732">Signal</keyword>
<evidence type="ECO:0000256" key="3">
    <source>
        <dbReference type="SAM" id="SignalP"/>
    </source>
</evidence>
<evidence type="ECO:0000259" key="5">
    <source>
        <dbReference type="PROSITE" id="PS50923"/>
    </source>
</evidence>
<dbReference type="InterPro" id="IPR000436">
    <property type="entry name" value="Sushi_SCR_CCP_dom"/>
</dbReference>
<dbReference type="SUPFAM" id="SSF57302">
    <property type="entry name" value="Snake toxin-like"/>
    <property type="match status" value="1"/>
</dbReference>
<dbReference type="InterPro" id="IPR002035">
    <property type="entry name" value="VWF_A"/>
</dbReference>
<evidence type="ECO:0000313" key="6">
    <source>
        <dbReference type="EMBL" id="CAB3260485.1"/>
    </source>
</evidence>
<dbReference type="InterPro" id="IPR036465">
    <property type="entry name" value="vWFA_dom_sf"/>
</dbReference>
<dbReference type="AlphaFoldDB" id="A0A6F9DH63"/>
<dbReference type="SUPFAM" id="SSF57535">
    <property type="entry name" value="Complement control module/SCR domain"/>
    <property type="match status" value="1"/>
</dbReference>
<dbReference type="InterPro" id="IPR045860">
    <property type="entry name" value="Snake_toxin-like_sf"/>
</dbReference>
<dbReference type="CDD" id="cd00033">
    <property type="entry name" value="CCP"/>
    <property type="match status" value="1"/>
</dbReference>
<evidence type="ECO:0000256" key="2">
    <source>
        <dbReference type="PROSITE-ProRule" id="PRU00302"/>
    </source>
</evidence>
<accession>A0A6F9DH63</accession>
<reference evidence="6" key="1">
    <citation type="submission" date="2020-04" db="EMBL/GenBank/DDBJ databases">
        <authorList>
            <person name="Neveu A P."/>
        </authorList>
    </citation>
    <scope>NUCLEOTIDE SEQUENCE</scope>
    <source>
        <tissue evidence="6">Whole embryo</tissue>
    </source>
</reference>
<feature type="domain" description="VWFA" evidence="4">
    <location>
        <begin position="271"/>
        <end position="367"/>
    </location>
</feature>
<protein>
    <submittedName>
        <fullName evidence="6">Uncharacterized protein LOC100175501</fullName>
    </submittedName>
</protein>
<dbReference type="Gene3D" id="2.10.70.10">
    <property type="entry name" value="Complement Module, domain 1"/>
    <property type="match status" value="1"/>
</dbReference>
<dbReference type="PANTHER" id="PTHR24020">
    <property type="entry name" value="COLLAGEN ALPHA"/>
    <property type="match status" value="1"/>
</dbReference>
<gene>
    <name evidence="6" type="primary">LOC100175501-002</name>
</gene>
<dbReference type="SUPFAM" id="SSF53300">
    <property type="entry name" value="vWA-like"/>
    <property type="match status" value="1"/>
</dbReference>
<dbReference type="PANTHER" id="PTHR24020:SF84">
    <property type="entry name" value="VWFA DOMAIN-CONTAINING PROTEIN"/>
    <property type="match status" value="1"/>
</dbReference>
<dbReference type="PROSITE" id="PS50234">
    <property type="entry name" value="VWFA"/>
    <property type="match status" value="1"/>
</dbReference>
<dbReference type="PROSITE" id="PS50923">
    <property type="entry name" value="SUSHI"/>
    <property type="match status" value="1"/>
</dbReference>
<name>A0A6F9DH63_9ASCI</name>
<sequence length="385" mass="44062">MTIALRGCLYLALLCSVISLVQGLRCWQCSGRSEKECLETGKLITCVNEQDVCATTVRRYYSVSRVFKQCKQKQSCFNDRKQNWNKYGTRHRCNNNLPSSVCYCCCDDDSCNVRSCTATITAKTCEVHSKNLENGRVYCTNSNKVGSQCYHSCTKSGYYLNPSDSTTLQCMGNGQWSKKAPCCARPCPPYAPFDLVFVLNRHQPDARKMLLRSFWWLFRSMWWSADPEYYRSSRVVYSSIVHPETYISLNETWIIGTAGESVLPPRDEIVNTGAALRFVRDHVFTTDHRDVMHMDVILLVIDENSHDDVREVAKELRDDGVIIYVMFQSLNHEPNMQELMDITGERDHIFILHGQMEGIGNKFATEIMGHLCDNVCDLTAHTHDD</sequence>
<feature type="domain" description="Sushi" evidence="5">
    <location>
        <begin position="123"/>
        <end position="185"/>
    </location>
</feature>
<dbReference type="Gene3D" id="3.40.50.410">
    <property type="entry name" value="von Willebrand factor, type A domain"/>
    <property type="match status" value="1"/>
</dbReference>
<evidence type="ECO:0000256" key="1">
    <source>
        <dbReference type="ARBA" id="ARBA00023157"/>
    </source>
</evidence>
<dbReference type="EMBL" id="LR786383">
    <property type="protein sequence ID" value="CAB3260485.1"/>
    <property type="molecule type" value="mRNA"/>
</dbReference>
<feature type="chain" id="PRO_5026185378" evidence="3">
    <location>
        <begin position="24"/>
        <end position="385"/>
    </location>
</feature>
<keyword evidence="1" id="KW-1015">Disulfide bond</keyword>
<dbReference type="Pfam" id="PF00092">
    <property type="entry name" value="VWA"/>
    <property type="match status" value="1"/>
</dbReference>